<sequence length="247" mass="29421">MIFTLICFYSVVFSSNAQIIYTSYFTDEQGIKTLDMVKDKYLEVHKAFSTKTVEDWQILQSCNNFEIFEITCDKEFIGSVYLKRCKYYSKIKSLFKTYMKEEEAVEIYSLYINDKYKGKGYSRKLLNYALNAVKNHYNLNNKFIIGLHLNEEDKYMNVSFSLYYSMNFIKSTFLESGPTDYAPIFHKSRYFIDPLKLVKNPSLCKNKGIYFGMFTRYNEFLPFNTIRNKEILKVGEQLRNILKMRKK</sequence>
<comment type="caution">
    <text evidence="2">The sequence shown here is derived from an EMBL/GenBank/DDBJ whole genome shotgun (WGS) entry which is preliminary data.</text>
</comment>
<dbReference type="VEuPathDB" id="MicrosporidiaDB:AAJ76_2000102583"/>
<dbReference type="RefSeq" id="XP_024332301.1">
    <property type="nucleotide sequence ID" value="XM_024474418.1"/>
</dbReference>
<dbReference type="OrthoDB" id="2195369at2759"/>
<keyword evidence="3" id="KW-1185">Reference proteome</keyword>
<dbReference type="Proteomes" id="UP000034350">
    <property type="component" value="Unassembled WGS sequence"/>
</dbReference>
<feature type="chain" id="PRO_5002530826" description="N-acetyltransferase domain-containing protein" evidence="1">
    <location>
        <begin position="18"/>
        <end position="247"/>
    </location>
</feature>
<dbReference type="Gene3D" id="3.40.630.30">
    <property type="match status" value="1"/>
</dbReference>
<gene>
    <name evidence="2" type="ORF">AAJ76_2000102583</name>
</gene>
<protein>
    <recommendedName>
        <fullName evidence="4">N-acetyltransferase domain-containing protein</fullName>
    </recommendedName>
</protein>
<evidence type="ECO:0008006" key="4">
    <source>
        <dbReference type="Google" id="ProtNLM"/>
    </source>
</evidence>
<dbReference type="EMBL" id="JPQZ01000002">
    <property type="protein sequence ID" value="KKO76559.1"/>
    <property type="molecule type" value="Genomic_DNA"/>
</dbReference>
<dbReference type="GeneID" id="36319337"/>
<name>A0A0F9ZH08_9MICR</name>
<accession>A0A0F9ZH08</accession>
<evidence type="ECO:0000256" key="1">
    <source>
        <dbReference type="SAM" id="SignalP"/>
    </source>
</evidence>
<reference evidence="2 3" key="1">
    <citation type="journal article" date="2015" name="Environ. Microbiol.">
        <title>Genome analyses suggest the presence of polyploidy and recent human-driven expansions in eight global populations of the honeybee pathogen Nosema ceranae.</title>
        <authorList>
            <person name="Pelin A."/>
            <person name="Selman M."/>
            <person name="Aris-Brosou S."/>
            <person name="Farinelli L."/>
            <person name="Corradi N."/>
        </authorList>
    </citation>
    <scope>NUCLEOTIDE SEQUENCE [LARGE SCALE GENOMIC DNA]</scope>
    <source>
        <strain evidence="2 3">PA08 1199</strain>
    </source>
</reference>
<dbReference type="InterPro" id="IPR016181">
    <property type="entry name" value="Acyl_CoA_acyltransferase"/>
</dbReference>
<dbReference type="OMA" id="MIMVCEY"/>
<dbReference type="AlphaFoldDB" id="A0A0F9ZH08"/>
<proteinExistence type="predicted"/>
<organism evidence="2 3">
    <name type="scientific">Vairimorpha ceranae</name>
    <dbReference type="NCBI Taxonomy" id="40302"/>
    <lineage>
        <taxon>Eukaryota</taxon>
        <taxon>Fungi</taxon>
        <taxon>Fungi incertae sedis</taxon>
        <taxon>Microsporidia</taxon>
        <taxon>Nosematidae</taxon>
        <taxon>Vairimorpha</taxon>
    </lineage>
</organism>
<evidence type="ECO:0000313" key="2">
    <source>
        <dbReference type="EMBL" id="KKO76559.1"/>
    </source>
</evidence>
<dbReference type="CDD" id="cd04301">
    <property type="entry name" value="NAT_SF"/>
    <property type="match status" value="1"/>
</dbReference>
<keyword evidence="1" id="KW-0732">Signal</keyword>
<dbReference type="Pfam" id="PF17013">
    <property type="entry name" value="Acetyltransf_15"/>
    <property type="match status" value="1"/>
</dbReference>
<dbReference type="InterPro" id="IPR031523">
    <property type="entry name" value="Acetyltransf_15"/>
</dbReference>
<feature type="signal peptide" evidence="1">
    <location>
        <begin position="1"/>
        <end position="17"/>
    </location>
</feature>
<dbReference type="SUPFAM" id="SSF55729">
    <property type="entry name" value="Acyl-CoA N-acyltransferases (Nat)"/>
    <property type="match status" value="1"/>
</dbReference>
<dbReference type="VEuPathDB" id="MicrosporidiaDB:NCER_100163"/>
<dbReference type="VEuPathDB" id="MicrosporidiaDB:G9O61_00g006360"/>
<evidence type="ECO:0000313" key="3">
    <source>
        <dbReference type="Proteomes" id="UP000034350"/>
    </source>
</evidence>